<gene>
    <name evidence="1" type="ORF">RFI_29788</name>
</gene>
<proteinExistence type="predicted"/>
<evidence type="ECO:0000313" key="1">
    <source>
        <dbReference type="EMBL" id="ETO07604.1"/>
    </source>
</evidence>
<protein>
    <recommendedName>
        <fullName evidence="3">F-box domain-containing protein</fullName>
    </recommendedName>
</protein>
<dbReference type="Proteomes" id="UP000023152">
    <property type="component" value="Unassembled WGS sequence"/>
</dbReference>
<feature type="non-terminal residue" evidence="1">
    <location>
        <position position="212"/>
    </location>
</feature>
<reference evidence="1 2" key="1">
    <citation type="journal article" date="2013" name="Curr. Biol.">
        <title>The Genome of the Foraminiferan Reticulomyxa filosa.</title>
        <authorList>
            <person name="Glockner G."/>
            <person name="Hulsmann N."/>
            <person name="Schleicher M."/>
            <person name="Noegel A.A."/>
            <person name="Eichinger L."/>
            <person name="Gallinger C."/>
            <person name="Pawlowski J."/>
            <person name="Sierra R."/>
            <person name="Euteneuer U."/>
            <person name="Pillet L."/>
            <person name="Moustafa A."/>
            <person name="Platzer M."/>
            <person name="Groth M."/>
            <person name="Szafranski K."/>
            <person name="Schliwa M."/>
        </authorList>
    </citation>
    <scope>NUCLEOTIDE SEQUENCE [LARGE SCALE GENOMIC DNA]</scope>
</reference>
<evidence type="ECO:0008006" key="3">
    <source>
        <dbReference type="Google" id="ProtNLM"/>
    </source>
</evidence>
<dbReference type="AlphaFoldDB" id="X6M150"/>
<dbReference type="EMBL" id="ASPP01025970">
    <property type="protein sequence ID" value="ETO07604.1"/>
    <property type="molecule type" value="Genomic_DNA"/>
</dbReference>
<name>X6M150_RETFI</name>
<sequence>MRYDDKHLLFVELNEKELQKELEEQAKLTSAYAHLFEQLNAISHDLLRSIFRWISFRDRSAMAVVSKQFLKLKYSAGVPNHVDINWKRPATYLANSPDMTASSDANVIQVSDYKTHLSVAGDVNCVDLNGGVFYNDICVNIPIYLDYKTLERVKSTAEYVNGAVELGICVQGAVGANDASVGAWHVGFTIGRDQWCFHPGFSSPMGASRLQI</sequence>
<comment type="caution">
    <text evidence="1">The sequence shown here is derived from an EMBL/GenBank/DDBJ whole genome shotgun (WGS) entry which is preliminary data.</text>
</comment>
<organism evidence="1 2">
    <name type="scientific">Reticulomyxa filosa</name>
    <dbReference type="NCBI Taxonomy" id="46433"/>
    <lineage>
        <taxon>Eukaryota</taxon>
        <taxon>Sar</taxon>
        <taxon>Rhizaria</taxon>
        <taxon>Retaria</taxon>
        <taxon>Foraminifera</taxon>
        <taxon>Monothalamids</taxon>
        <taxon>Reticulomyxidae</taxon>
        <taxon>Reticulomyxa</taxon>
    </lineage>
</organism>
<evidence type="ECO:0000313" key="2">
    <source>
        <dbReference type="Proteomes" id="UP000023152"/>
    </source>
</evidence>
<keyword evidence="2" id="KW-1185">Reference proteome</keyword>
<accession>X6M150</accession>